<name>A0A3B3S6A7_9TELE</name>
<keyword evidence="6" id="KW-1185">Reference proteome</keyword>
<organism evidence="5 6">
    <name type="scientific">Paramormyrops kingsleyae</name>
    <dbReference type="NCBI Taxonomy" id="1676925"/>
    <lineage>
        <taxon>Eukaryota</taxon>
        <taxon>Metazoa</taxon>
        <taxon>Chordata</taxon>
        <taxon>Craniata</taxon>
        <taxon>Vertebrata</taxon>
        <taxon>Euteleostomi</taxon>
        <taxon>Actinopterygii</taxon>
        <taxon>Neopterygii</taxon>
        <taxon>Teleostei</taxon>
        <taxon>Osteoglossocephala</taxon>
        <taxon>Osteoglossomorpha</taxon>
        <taxon>Osteoglossiformes</taxon>
        <taxon>Mormyridae</taxon>
        <taxon>Paramormyrops</taxon>
    </lineage>
</organism>
<dbReference type="Gene3D" id="3.10.10.10">
    <property type="entry name" value="HIV Type 1 Reverse Transcriptase, subunit A, domain 1"/>
    <property type="match status" value="1"/>
</dbReference>
<dbReference type="EC" id="3.1.26.4" evidence="2"/>
<dbReference type="InterPro" id="IPR043502">
    <property type="entry name" value="DNA/RNA_pol_sf"/>
</dbReference>
<feature type="compositionally biased region" description="Polar residues" evidence="3">
    <location>
        <begin position="280"/>
        <end position="291"/>
    </location>
</feature>
<proteinExistence type="inferred from homology"/>
<evidence type="ECO:0000259" key="4">
    <source>
        <dbReference type="PROSITE" id="PS50878"/>
    </source>
</evidence>
<dbReference type="PANTHER" id="PTHR33064">
    <property type="entry name" value="POL PROTEIN"/>
    <property type="match status" value="1"/>
</dbReference>
<dbReference type="InterPro" id="IPR043128">
    <property type="entry name" value="Rev_trsase/Diguanyl_cyclase"/>
</dbReference>
<dbReference type="Pfam" id="PF00078">
    <property type="entry name" value="RVT_1"/>
    <property type="match status" value="1"/>
</dbReference>
<dbReference type="InterPro" id="IPR000477">
    <property type="entry name" value="RT_dom"/>
</dbReference>
<evidence type="ECO:0000256" key="2">
    <source>
        <dbReference type="ARBA" id="ARBA00012180"/>
    </source>
</evidence>
<dbReference type="Proteomes" id="UP000261540">
    <property type="component" value="Unplaced"/>
</dbReference>
<evidence type="ECO:0000256" key="3">
    <source>
        <dbReference type="SAM" id="MobiDB-lite"/>
    </source>
</evidence>
<evidence type="ECO:0000313" key="5">
    <source>
        <dbReference type="Ensembl" id="ENSPKIP00000026304.1"/>
    </source>
</evidence>
<dbReference type="PROSITE" id="PS50878">
    <property type="entry name" value="RT_POL"/>
    <property type="match status" value="1"/>
</dbReference>
<dbReference type="GeneTree" id="ENSGT01120000273042"/>
<dbReference type="PANTHER" id="PTHR33064:SF37">
    <property type="entry name" value="RIBONUCLEASE H"/>
    <property type="match status" value="1"/>
</dbReference>
<sequence length="291" mass="32106">MYAASISRGSRQKKKRSERGEKKTFSRVCINLLFFCFCQRQHASIQTSSSPLLLDLHLNEDADSAYHSNDFIPGTITITAASSWRLAPTPTQDTTLPIIPCVTLNYGGPGNSKYITPILPVEKAGSGKYRMAHDLRAVNNLLLTPTVPVPNPYVALTNLTPHQKWFTCIDLANAFFCLPLAEECRDIFSFTYRGCQLRYTRLPQGFALSPGIFNQVLKQALEGCPLPDGVTLVQYVDDLLIAAPSAEAALQGTRAVLLQLSDRGFKVSPNKSREPHQRQPRPNHTLGSGSC</sequence>
<reference evidence="5" key="2">
    <citation type="submission" date="2025-09" db="UniProtKB">
        <authorList>
            <consortium name="Ensembl"/>
        </authorList>
    </citation>
    <scope>IDENTIFICATION</scope>
</reference>
<protein>
    <recommendedName>
        <fullName evidence="2">ribonuclease H</fullName>
        <ecNumber evidence="2">3.1.26.4</ecNumber>
    </recommendedName>
</protein>
<dbReference type="Ensembl" id="ENSPKIT00000007058.1">
    <property type="protein sequence ID" value="ENSPKIP00000026304.1"/>
    <property type="gene ID" value="ENSPKIG00000008851.1"/>
</dbReference>
<dbReference type="Gene3D" id="3.30.70.270">
    <property type="match status" value="1"/>
</dbReference>
<dbReference type="AlphaFoldDB" id="A0A3B3S6A7"/>
<dbReference type="SUPFAM" id="SSF56672">
    <property type="entry name" value="DNA/RNA polymerases"/>
    <property type="match status" value="1"/>
</dbReference>
<evidence type="ECO:0000313" key="6">
    <source>
        <dbReference type="Proteomes" id="UP000261540"/>
    </source>
</evidence>
<evidence type="ECO:0000256" key="1">
    <source>
        <dbReference type="ARBA" id="ARBA00010879"/>
    </source>
</evidence>
<dbReference type="GO" id="GO:0004523">
    <property type="term" value="F:RNA-DNA hybrid ribonuclease activity"/>
    <property type="evidence" value="ECO:0007669"/>
    <property type="project" value="UniProtKB-EC"/>
</dbReference>
<feature type="domain" description="Reverse transcriptase" evidence="4">
    <location>
        <begin position="102"/>
        <end position="286"/>
    </location>
</feature>
<reference evidence="5" key="1">
    <citation type="submission" date="2025-08" db="UniProtKB">
        <authorList>
            <consortium name="Ensembl"/>
        </authorList>
    </citation>
    <scope>IDENTIFICATION</scope>
</reference>
<comment type="similarity">
    <text evidence="1">Belongs to the beta type-B retroviral polymerase family. HERV class-II K(HML-2) pol subfamily.</text>
</comment>
<feature type="region of interest" description="Disordered" evidence="3">
    <location>
        <begin position="266"/>
        <end position="291"/>
    </location>
</feature>
<dbReference type="InterPro" id="IPR051320">
    <property type="entry name" value="Viral_Replic_Matur_Polypro"/>
</dbReference>
<dbReference type="STRING" id="1676925.ENSPKIP00000026304"/>
<accession>A0A3B3S6A7</accession>